<evidence type="ECO:0000313" key="4">
    <source>
        <dbReference type="Proteomes" id="UP000235739"/>
    </source>
</evidence>
<protein>
    <submittedName>
        <fullName evidence="2">Restriction endonuclease</fullName>
    </submittedName>
</protein>
<sequence>MDKKFDVVIGNPPYQDEAQGATSRSEPLYHHFMEAAYELSEKAVLITPARFLSNSGQTPTAWNKKMLADKHLMVSHYESNSNQVFPGTDIKGGIAVTYRDTSKELGPIGVFLGEMSQEMNGFLQKVLATKPKALSEIISSRALYRFSDIAMSSHAEIAKLQGSGTGTQITPPSFGLFSGTIFFEEKPSDTHSYVQLVGLLKGARVRRWVRRDYINQPESLDRWNVLVAKSNNSGSFGETLSSPFTAEPGLGHTDTFLTVGSFDTENNAQACLSYLKTKFARALLSILKTTQDNPKGKWQYIPQQDFSSKSKIDWSKSVPEIDEQLYKKYGLSASEIDFIESNVKAMV</sequence>
<feature type="domain" description="Type II methyltransferase M.TaqI-like" evidence="1">
    <location>
        <begin position="2"/>
        <end position="85"/>
    </location>
</feature>
<dbReference type="GO" id="GO:0006304">
    <property type="term" value="P:DNA modification"/>
    <property type="evidence" value="ECO:0007669"/>
    <property type="project" value="InterPro"/>
</dbReference>
<dbReference type="GO" id="GO:0003676">
    <property type="term" value="F:nucleic acid binding"/>
    <property type="evidence" value="ECO:0007669"/>
    <property type="project" value="InterPro"/>
</dbReference>
<proteinExistence type="predicted"/>
<evidence type="ECO:0000259" key="1">
    <source>
        <dbReference type="Pfam" id="PF07669"/>
    </source>
</evidence>
<organism evidence="2 4">
    <name type="scientific">Glutamicibacter arilaitensis</name>
    <dbReference type="NCBI Taxonomy" id="256701"/>
    <lineage>
        <taxon>Bacteria</taxon>
        <taxon>Bacillati</taxon>
        <taxon>Actinomycetota</taxon>
        <taxon>Actinomycetes</taxon>
        <taxon>Micrococcales</taxon>
        <taxon>Micrococcaceae</taxon>
        <taxon>Glutamicibacter</taxon>
    </lineage>
</organism>
<evidence type="ECO:0000313" key="2">
    <source>
        <dbReference type="EMBL" id="PMQ18554.1"/>
    </source>
</evidence>
<gene>
    <name evidence="3" type="ORF">CIK84_15055</name>
    <name evidence="2" type="ORF">CIK84_18505</name>
</gene>
<evidence type="ECO:0000313" key="3">
    <source>
        <dbReference type="EMBL" id="PMQ19938.1"/>
    </source>
</evidence>
<dbReference type="InterPro" id="IPR011639">
    <property type="entry name" value="MethylTrfase_TaqI-like_dom"/>
</dbReference>
<dbReference type="GO" id="GO:0004519">
    <property type="term" value="F:endonuclease activity"/>
    <property type="evidence" value="ECO:0007669"/>
    <property type="project" value="UniProtKB-KW"/>
</dbReference>
<dbReference type="EMBL" id="PNQX01000005">
    <property type="protein sequence ID" value="PMQ18554.1"/>
    <property type="molecule type" value="Genomic_DNA"/>
</dbReference>
<dbReference type="InterPro" id="IPR002052">
    <property type="entry name" value="DNA_methylase_N6_adenine_CS"/>
</dbReference>
<comment type="caution">
    <text evidence="2">The sequence shown here is derived from an EMBL/GenBank/DDBJ whole genome shotgun (WGS) entry which is preliminary data.</text>
</comment>
<dbReference type="GO" id="GO:0032259">
    <property type="term" value="P:methylation"/>
    <property type="evidence" value="ECO:0007669"/>
    <property type="project" value="InterPro"/>
</dbReference>
<name>A0A2N7RXD7_9MICC</name>
<dbReference type="RefSeq" id="WP_102598908.1">
    <property type="nucleotide sequence ID" value="NZ_PNQX01000002.1"/>
</dbReference>
<dbReference type="InterPro" id="IPR029063">
    <property type="entry name" value="SAM-dependent_MTases_sf"/>
</dbReference>
<dbReference type="PROSITE" id="PS00092">
    <property type="entry name" value="N6_MTASE"/>
    <property type="match status" value="1"/>
</dbReference>
<dbReference type="GO" id="GO:0009007">
    <property type="term" value="F:site-specific DNA-methyltransferase (adenine-specific) activity"/>
    <property type="evidence" value="ECO:0007669"/>
    <property type="project" value="UniProtKB-EC"/>
</dbReference>
<dbReference type="Proteomes" id="UP000235739">
    <property type="component" value="Unassembled WGS sequence"/>
</dbReference>
<reference evidence="2 4" key="1">
    <citation type="journal article" date="2017" name="Elife">
        <title>Extensive horizontal gene transfer in cheese-associated bacteria.</title>
        <authorList>
            <person name="Bonham K.S."/>
            <person name="Wolfe B.E."/>
            <person name="Dutton R.J."/>
        </authorList>
    </citation>
    <scope>NUCLEOTIDE SEQUENCE [LARGE SCALE GENOMIC DNA]</scope>
    <source>
        <strain evidence="2 4">JB182</strain>
    </source>
</reference>
<keyword evidence="2" id="KW-0378">Hydrolase</keyword>
<dbReference type="EMBL" id="PNQX01000002">
    <property type="protein sequence ID" value="PMQ19938.1"/>
    <property type="molecule type" value="Genomic_DNA"/>
</dbReference>
<dbReference type="Pfam" id="PF07669">
    <property type="entry name" value="Eco57I"/>
    <property type="match status" value="1"/>
</dbReference>
<dbReference type="AlphaFoldDB" id="A0A2N7RXD7"/>
<dbReference type="SUPFAM" id="SSF53335">
    <property type="entry name" value="S-adenosyl-L-methionine-dependent methyltransferases"/>
    <property type="match status" value="1"/>
</dbReference>
<keyword evidence="2" id="KW-0540">Nuclease</keyword>
<keyword evidence="2" id="KW-0255">Endonuclease</keyword>
<dbReference type="Gene3D" id="3.40.50.150">
    <property type="entry name" value="Vaccinia Virus protein VP39"/>
    <property type="match status" value="1"/>
</dbReference>
<accession>A0A2N7RXD7</accession>